<evidence type="ECO:0000256" key="8">
    <source>
        <dbReference type="SAM" id="Phobius"/>
    </source>
</evidence>
<dbReference type="InterPro" id="IPR017941">
    <property type="entry name" value="Rieske_2Fe-2S"/>
</dbReference>
<evidence type="ECO:0000256" key="4">
    <source>
        <dbReference type="ARBA" id="ARBA00023014"/>
    </source>
</evidence>
<dbReference type="PANTHER" id="PTHR10134">
    <property type="entry name" value="CYTOCHROME B-C1 COMPLEX SUBUNIT RIESKE, MITOCHONDRIAL"/>
    <property type="match status" value="1"/>
</dbReference>
<dbReference type="GO" id="GO:0051537">
    <property type="term" value="F:2 iron, 2 sulfur cluster binding"/>
    <property type="evidence" value="ECO:0007669"/>
    <property type="project" value="UniProtKB-KW"/>
</dbReference>
<keyword evidence="8" id="KW-0812">Transmembrane</keyword>
<protein>
    <recommendedName>
        <fullName evidence="9">Rieske domain-containing protein</fullName>
    </recommendedName>
</protein>
<feature type="domain" description="Rieske" evidence="9">
    <location>
        <begin position="73"/>
        <end position="166"/>
    </location>
</feature>
<dbReference type="InterPro" id="IPR036922">
    <property type="entry name" value="Rieske_2Fe-2S_sf"/>
</dbReference>
<dbReference type="SUPFAM" id="SSF50022">
    <property type="entry name" value="ISP domain"/>
    <property type="match status" value="1"/>
</dbReference>
<keyword evidence="1" id="KW-0001">2Fe-2S</keyword>
<evidence type="ECO:0000256" key="2">
    <source>
        <dbReference type="ARBA" id="ARBA00022723"/>
    </source>
</evidence>
<evidence type="ECO:0000256" key="6">
    <source>
        <dbReference type="ARBA" id="ARBA00034078"/>
    </source>
</evidence>
<dbReference type="AlphaFoldDB" id="A0A381Q9Q6"/>
<dbReference type="InterPro" id="IPR005805">
    <property type="entry name" value="Rieske_Fe-S_prot_C"/>
</dbReference>
<dbReference type="PRINTS" id="PR00162">
    <property type="entry name" value="RIESKE"/>
</dbReference>
<evidence type="ECO:0000256" key="3">
    <source>
        <dbReference type="ARBA" id="ARBA00023004"/>
    </source>
</evidence>
<dbReference type="Gene3D" id="2.102.10.10">
    <property type="entry name" value="Rieske [2Fe-2S] iron-sulphur domain"/>
    <property type="match status" value="1"/>
</dbReference>
<evidence type="ECO:0000256" key="5">
    <source>
        <dbReference type="ARBA" id="ARBA00023157"/>
    </source>
</evidence>
<proteinExistence type="predicted"/>
<accession>A0A381Q9Q6</accession>
<dbReference type="InterPro" id="IPR014349">
    <property type="entry name" value="Rieske_Fe-S_prot"/>
</dbReference>
<dbReference type="EMBL" id="UINC01001255">
    <property type="protein sequence ID" value="SUZ75708.1"/>
    <property type="molecule type" value="Genomic_DNA"/>
</dbReference>
<sequence length="189" mass="21299">MPDGKSTVSKPPEPKSPAALGKTTKDSEDINRRSFFSWLSFGWVGFVAATGGFFTMMLRFFFPNVLFEPVQTFRAGYPDDYIIGEVDTKWKDKYGVWIIRNDQGIYALSTVCTHLGCTPNWLASAKKFKCPCHGSGFKSTGINFEGPAPRPLERYRIVLADDGQIIVDKTKKFQQEKGQWEDPEALLKV</sequence>
<dbReference type="GO" id="GO:0046872">
    <property type="term" value="F:metal ion binding"/>
    <property type="evidence" value="ECO:0007669"/>
    <property type="project" value="UniProtKB-KW"/>
</dbReference>
<dbReference type="PROSITE" id="PS51296">
    <property type="entry name" value="RIESKE"/>
    <property type="match status" value="1"/>
</dbReference>
<dbReference type="GO" id="GO:0016020">
    <property type="term" value="C:membrane"/>
    <property type="evidence" value="ECO:0007669"/>
    <property type="project" value="InterPro"/>
</dbReference>
<gene>
    <name evidence="10" type="ORF">METZ01_LOCUS28562</name>
</gene>
<keyword evidence="8" id="KW-0472">Membrane</keyword>
<feature type="region of interest" description="Disordered" evidence="7">
    <location>
        <begin position="1"/>
        <end position="25"/>
    </location>
</feature>
<keyword evidence="5" id="KW-1015">Disulfide bond</keyword>
<evidence type="ECO:0000313" key="10">
    <source>
        <dbReference type="EMBL" id="SUZ75708.1"/>
    </source>
</evidence>
<evidence type="ECO:0000256" key="1">
    <source>
        <dbReference type="ARBA" id="ARBA00022714"/>
    </source>
</evidence>
<reference evidence="10" key="1">
    <citation type="submission" date="2018-05" db="EMBL/GenBank/DDBJ databases">
        <authorList>
            <person name="Lanie J.A."/>
            <person name="Ng W.-L."/>
            <person name="Kazmierczak K.M."/>
            <person name="Andrzejewski T.M."/>
            <person name="Davidsen T.M."/>
            <person name="Wayne K.J."/>
            <person name="Tettelin H."/>
            <person name="Glass J.I."/>
            <person name="Rusch D."/>
            <person name="Podicherti R."/>
            <person name="Tsui H.-C.T."/>
            <person name="Winkler M.E."/>
        </authorList>
    </citation>
    <scope>NUCLEOTIDE SEQUENCE</scope>
</reference>
<name>A0A381Q9Q6_9ZZZZ</name>
<keyword evidence="3" id="KW-0408">Iron</keyword>
<dbReference type="Pfam" id="PF00355">
    <property type="entry name" value="Rieske"/>
    <property type="match status" value="1"/>
</dbReference>
<evidence type="ECO:0000259" key="9">
    <source>
        <dbReference type="PROSITE" id="PS51296"/>
    </source>
</evidence>
<organism evidence="10">
    <name type="scientific">marine metagenome</name>
    <dbReference type="NCBI Taxonomy" id="408172"/>
    <lineage>
        <taxon>unclassified sequences</taxon>
        <taxon>metagenomes</taxon>
        <taxon>ecological metagenomes</taxon>
    </lineage>
</organism>
<feature type="transmembrane region" description="Helical" evidence="8">
    <location>
        <begin position="35"/>
        <end position="62"/>
    </location>
</feature>
<evidence type="ECO:0000256" key="7">
    <source>
        <dbReference type="SAM" id="MobiDB-lite"/>
    </source>
</evidence>
<keyword evidence="2" id="KW-0479">Metal-binding</keyword>
<keyword evidence="4" id="KW-0411">Iron-sulfur</keyword>
<keyword evidence="8" id="KW-1133">Transmembrane helix</keyword>
<comment type="cofactor">
    <cofactor evidence="6">
        <name>[2Fe-2S] cluster</name>
        <dbReference type="ChEBI" id="CHEBI:190135"/>
    </cofactor>
</comment>